<evidence type="ECO:0000313" key="2">
    <source>
        <dbReference type="EMBL" id="PKI39803.1"/>
    </source>
</evidence>
<comment type="caution">
    <text evidence="2">The sequence shown here is derived from an EMBL/GenBank/DDBJ whole genome shotgun (WGS) entry which is preliminary data.</text>
</comment>
<accession>A0A2I0I7N7</accession>
<feature type="region of interest" description="Disordered" evidence="1">
    <location>
        <begin position="67"/>
        <end position="99"/>
    </location>
</feature>
<proteinExistence type="predicted"/>
<reference evidence="2 3" key="1">
    <citation type="submission" date="2017-11" db="EMBL/GenBank/DDBJ databases">
        <title>De-novo sequencing of pomegranate (Punica granatum L.) genome.</title>
        <authorList>
            <person name="Akparov Z."/>
            <person name="Amiraslanov A."/>
            <person name="Hajiyeva S."/>
            <person name="Abbasov M."/>
            <person name="Kaur K."/>
            <person name="Hamwieh A."/>
            <person name="Solovyev V."/>
            <person name="Salamov A."/>
            <person name="Braich B."/>
            <person name="Kosarev P."/>
            <person name="Mahmoud A."/>
            <person name="Hajiyev E."/>
            <person name="Babayeva S."/>
            <person name="Izzatullayeva V."/>
            <person name="Mammadov A."/>
            <person name="Mammadov A."/>
            <person name="Sharifova S."/>
            <person name="Ojaghi J."/>
            <person name="Eynullazada K."/>
            <person name="Bayramov B."/>
            <person name="Abdulazimova A."/>
            <person name="Shahmuradov I."/>
        </authorList>
    </citation>
    <scope>NUCLEOTIDE SEQUENCE [LARGE SCALE GENOMIC DNA]</scope>
    <source>
        <strain evidence="3">cv. AG2017</strain>
        <tissue evidence="2">Leaf</tissue>
    </source>
</reference>
<name>A0A2I0I7N7_PUNGR</name>
<dbReference type="EMBL" id="PGOL01003762">
    <property type="protein sequence ID" value="PKI39803.1"/>
    <property type="molecule type" value="Genomic_DNA"/>
</dbReference>
<protein>
    <submittedName>
        <fullName evidence="2">Uncharacterized protein</fullName>
    </submittedName>
</protein>
<organism evidence="2 3">
    <name type="scientific">Punica granatum</name>
    <name type="common">Pomegranate</name>
    <dbReference type="NCBI Taxonomy" id="22663"/>
    <lineage>
        <taxon>Eukaryota</taxon>
        <taxon>Viridiplantae</taxon>
        <taxon>Streptophyta</taxon>
        <taxon>Embryophyta</taxon>
        <taxon>Tracheophyta</taxon>
        <taxon>Spermatophyta</taxon>
        <taxon>Magnoliopsida</taxon>
        <taxon>eudicotyledons</taxon>
        <taxon>Gunneridae</taxon>
        <taxon>Pentapetalae</taxon>
        <taxon>rosids</taxon>
        <taxon>malvids</taxon>
        <taxon>Myrtales</taxon>
        <taxon>Lythraceae</taxon>
        <taxon>Punica</taxon>
    </lineage>
</organism>
<gene>
    <name evidence="2" type="ORF">CRG98_039848</name>
</gene>
<evidence type="ECO:0000256" key="1">
    <source>
        <dbReference type="SAM" id="MobiDB-lite"/>
    </source>
</evidence>
<keyword evidence="3" id="KW-1185">Reference proteome</keyword>
<dbReference type="AlphaFoldDB" id="A0A2I0I7N7"/>
<sequence length="153" mass="16962">MDADFGIKVGTSVFVLVFGSKGQMAFLWVNKGQIANGEFPGHSRQFVRRRHPFDKQIVPKMQAHLAKRRNGRERGRRQGVRGCVPDPGHHVPDDLDQGGGPGIGTAATLNRLSLFGNRREREMKIEIRVVGAPSPIPISTAEFAGEFYSQLDR</sequence>
<evidence type="ECO:0000313" key="3">
    <source>
        <dbReference type="Proteomes" id="UP000233551"/>
    </source>
</evidence>
<dbReference type="Proteomes" id="UP000233551">
    <property type="component" value="Unassembled WGS sequence"/>
</dbReference>
<feature type="compositionally biased region" description="Basic residues" evidence="1">
    <location>
        <begin position="67"/>
        <end position="79"/>
    </location>
</feature>